<dbReference type="EMBL" id="DXIE01000039">
    <property type="protein sequence ID" value="HIV62599.1"/>
    <property type="molecule type" value="Genomic_DNA"/>
</dbReference>
<dbReference type="GO" id="GO:0051539">
    <property type="term" value="F:4 iron, 4 sulfur cluster binding"/>
    <property type="evidence" value="ECO:0007669"/>
    <property type="project" value="UniProtKB-UniRule"/>
</dbReference>
<evidence type="ECO:0000313" key="13">
    <source>
        <dbReference type="Proteomes" id="UP000886808"/>
    </source>
</evidence>
<comment type="subcellular location">
    <subcellularLocation>
        <location evidence="10">Cytoplasm</location>
    </subcellularLocation>
</comment>
<name>A0A9D1PIA3_9FIRM</name>
<dbReference type="InterPro" id="IPR001989">
    <property type="entry name" value="Radical_activat_CS"/>
</dbReference>
<evidence type="ECO:0000256" key="3">
    <source>
        <dbReference type="ARBA" id="ARBA00021356"/>
    </source>
</evidence>
<dbReference type="PROSITE" id="PS51918">
    <property type="entry name" value="RADICAL_SAM"/>
    <property type="match status" value="1"/>
</dbReference>
<sequence>MANGFIHSFESMGLVDGPGIRSVVFLEGCKLRCKFCHNPDTWTKCGKIQMSPEELVKKLLRFKPYFDKSGGGVTFSGGDPLLQPEFLTESLKLCKEHGIHTCIDTAGVGFGDYDDILKHTDLVLYDVKHYTSDGYLWLTGCEMDKTFAFIDALKRNNTPIWVRHVVIPEITDSKSHIQGLRDYIKTLPNVKKVELLPYHLLGANKYKSMGLPYPLEGVPAMDKDVCKALQTEFFG</sequence>
<proteinExistence type="inferred from homology"/>
<keyword evidence="5 10" id="KW-0949">S-adenosyl-L-methionine</keyword>
<dbReference type="SFLD" id="SFLDG01066">
    <property type="entry name" value="organic_radical-activating_enz"/>
    <property type="match status" value="1"/>
</dbReference>
<evidence type="ECO:0000256" key="10">
    <source>
        <dbReference type="RuleBase" id="RU362053"/>
    </source>
</evidence>
<organism evidence="12 13">
    <name type="scientific">Candidatus Butyricicoccus avistercoris</name>
    <dbReference type="NCBI Taxonomy" id="2838518"/>
    <lineage>
        <taxon>Bacteria</taxon>
        <taxon>Bacillati</taxon>
        <taxon>Bacillota</taxon>
        <taxon>Clostridia</taxon>
        <taxon>Eubacteriales</taxon>
        <taxon>Butyricicoccaceae</taxon>
        <taxon>Butyricicoccus</taxon>
    </lineage>
</organism>
<dbReference type="InterPro" id="IPR013785">
    <property type="entry name" value="Aldolase_TIM"/>
</dbReference>
<dbReference type="CDD" id="cd01335">
    <property type="entry name" value="Radical_SAM"/>
    <property type="match status" value="1"/>
</dbReference>
<comment type="caution">
    <text evidence="12">The sequence shown here is derived from an EMBL/GenBank/DDBJ whole genome shotgun (WGS) entry which is preliminary data.</text>
</comment>
<dbReference type="Pfam" id="PF04055">
    <property type="entry name" value="Radical_SAM"/>
    <property type="match status" value="1"/>
</dbReference>
<dbReference type="PANTHER" id="PTHR30352:SF5">
    <property type="entry name" value="PYRUVATE FORMATE-LYASE 1-ACTIVATING ENZYME"/>
    <property type="match status" value="1"/>
</dbReference>
<dbReference type="GO" id="GO:0043365">
    <property type="term" value="F:[formate-C-acetyltransferase]-activating enzyme activity"/>
    <property type="evidence" value="ECO:0007669"/>
    <property type="project" value="UniProtKB-UniRule"/>
</dbReference>
<dbReference type="EC" id="1.97.1.4" evidence="10"/>
<keyword evidence="12" id="KW-0456">Lyase</keyword>
<dbReference type="Gene3D" id="3.20.20.70">
    <property type="entry name" value="Aldolase class I"/>
    <property type="match status" value="1"/>
</dbReference>
<dbReference type="GO" id="GO:0005737">
    <property type="term" value="C:cytoplasm"/>
    <property type="evidence" value="ECO:0007669"/>
    <property type="project" value="UniProtKB-SubCell"/>
</dbReference>
<dbReference type="InterPro" id="IPR058240">
    <property type="entry name" value="rSAM_sf"/>
</dbReference>
<feature type="domain" description="Radical SAM core" evidence="11">
    <location>
        <begin position="15"/>
        <end position="235"/>
    </location>
</feature>
<evidence type="ECO:0000259" key="11">
    <source>
        <dbReference type="PROSITE" id="PS51918"/>
    </source>
</evidence>
<evidence type="ECO:0000256" key="8">
    <source>
        <dbReference type="ARBA" id="ARBA00023004"/>
    </source>
</evidence>
<comment type="cofactor">
    <cofactor evidence="10">
        <name>[4Fe-4S] cluster</name>
        <dbReference type="ChEBI" id="CHEBI:49883"/>
    </cofactor>
    <text evidence="10">Binds 1 [4Fe-4S] cluster. The cluster is coordinated with 3 cysteines and an exchangeable S-adenosyl-L-methionine.</text>
</comment>
<dbReference type="NCBIfam" id="TIGR02493">
    <property type="entry name" value="PFLA"/>
    <property type="match status" value="1"/>
</dbReference>
<dbReference type="GO" id="GO:0016829">
    <property type="term" value="F:lyase activity"/>
    <property type="evidence" value="ECO:0007669"/>
    <property type="project" value="UniProtKB-KW"/>
</dbReference>
<keyword evidence="7 10" id="KW-0560">Oxidoreductase</keyword>
<comment type="similarity">
    <text evidence="2 10">Belongs to the organic radical-activating enzymes family.</text>
</comment>
<reference evidence="12" key="1">
    <citation type="journal article" date="2021" name="PeerJ">
        <title>Extensive microbial diversity within the chicken gut microbiome revealed by metagenomics and culture.</title>
        <authorList>
            <person name="Gilroy R."/>
            <person name="Ravi A."/>
            <person name="Getino M."/>
            <person name="Pursley I."/>
            <person name="Horton D.L."/>
            <person name="Alikhan N.F."/>
            <person name="Baker D."/>
            <person name="Gharbi K."/>
            <person name="Hall N."/>
            <person name="Watson M."/>
            <person name="Adriaenssens E.M."/>
            <person name="Foster-Nyarko E."/>
            <person name="Jarju S."/>
            <person name="Secka A."/>
            <person name="Antonio M."/>
            <person name="Oren A."/>
            <person name="Chaudhuri R.R."/>
            <person name="La Ragione R."/>
            <person name="Hildebrand F."/>
            <person name="Pallen M.J."/>
        </authorList>
    </citation>
    <scope>NUCLEOTIDE SEQUENCE</scope>
    <source>
        <strain evidence="12">CHK193-4272</strain>
    </source>
</reference>
<dbReference type="InterPro" id="IPR034457">
    <property type="entry name" value="Organic_radical-activating"/>
</dbReference>
<dbReference type="SUPFAM" id="SSF102114">
    <property type="entry name" value="Radical SAM enzymes"/>
    <property type="match status" value="1"/>
</dbReference>
<keyword evidence="12" id="KW-0670">Pyruvate</keyword>
<dbReference type="InterPro" id="IPR007197">
    <property type="entry name" value="rSAM"/>
</dbReference>
<keyword evidence="6 10" id="KW-0479">Metal-binding</keyword>
<dbReference type="PROSITE" id="PS01087">
    <property type="entry name" value="RADICAL_ACTIVATING"/>
    <property type="match status" value="1"/>
</dbReference>
<dbReference type="SFLD" id="SFLDS00029">
    <property type="entry name" value="Radical_SAM"/>
    <property type="match status" value="1"/>
</dbReference>
<dbReference type="InterPro" id="IPR012838">
    <property type="entry name" value="PFL1_activating"/>
</dbReference>
<evidence type="ECO:0000256" key="9">
    <source>
        <dbReference type="ARBA" id="ARBA00023014"/>
    </source>
</evidence>
<dbReference type="PANTHER" id="PTHR30352">
    <property type="entry name" value="PYRUVATE FORMATE-LYASE-ACTIVATING ENZYME"/>
    <property type="match status" value="1"/>
</dbReference>
<gene>
    <name evidence="12" type="primary">pflA</name>
    <name evidence="12" type="ORF">H9746_07145</name>
</gene>
<dbReference type="GO" id="GO:0046872">
    <property type="term" value="F:metal ion binding"/>
    <property type="evidence" value="ECO:0007669"/>
    <property type="project" value="UniProtKB-UniRule"/>
</dbReference>
<comment type="function">
    <text evidence="1 10">Activation of pyruvate formate-lyase under anaerobic conditions by generation of an organic free radical, using S-adenosylmethionine and reduced flavodoxin as cosubstrates to produce 5'-deoxy-adenosine.</text>
</comment>
<evidence type="ECO:0000256" key="7">
    <source>
        <dbReference type="ARBA" id="ARBA00023002"/>
    </source>
</evidence>
<evidence type="ECO:0000256" key="6">
    <source>
        <dbReference type="ARBA" id="ARBA00022723"/>
    </source>
</evidence>
<accession>A0A9D1PIA3</accession>
<reference evidence="12" key="2">
    <citation type="submission" date="2021-04" db="EMBL/GenBank/DDBJ databases">
        <authorList>
            <person name="Gilroy R."/>
        </authorList>
    </citation>
    <scope>NUCLEOTIDE SEQUENCE</scope>
    <source>
        <strain evidence="12">CHK193-4272</strain>
    </source>
</reference>
<dbReference type="Proteomes" id="UP000886808">
    <property type="component" value="Unassembled WGS sequence"/>
</dbReference>
<keyword evidence="9 10" id="KW-0411">Iron-sulfur</keyword>
<evidence type="ECO:0000256" key="5">
    <source>
        <dbReference type="ARBA" id="ARBA00022691"/>
    </source>
</evidence>
<keyword evidence="4 10" id="KW-0004">4Fe-4S</keyword>
<comment type="catalytic activity">
    <reaction evidence="10">
        <text>glycyl-[formate C-acetyltransferase] + reduced [flavodoxin] + S-adenosyl-L-methionine = glycin-2-yl radical-[formate C-acetyltransferase] + semiquinone [flavodoxin] + 5'-deoxyadenosine + L-methionine + H(+)</text>
        <dbReference type="Rhea" id="RHEA:19225"/>
        <dbReference type="Rhea" id="RHEA-COMP:10622"/>
        <dbReference type="Rhea" id="RHEA-COMP:12190"/>
        <dbReference type="Rhea" id="RHEA-COMP:12191"/>
        <dbReference type="Rhea" id="RHEA-COMP:14480"/>
        <dbReference type="ChEBI" id="CHEBI:15378"/>
        <dbReference type="ChEBI" id="CHEBI:17319"/>
        <dbReference type="ChEBI" id="CHEBI:29947"/>
        <dbReference type="ChEBI" id="CHEBI:32722"/>
        <dbReference type="ChEBI" id="CHEBI:57618"/>
        <dbReference type="ChEBI" id="CHEBI:57844"/>
        <dbReference type="ChEBI" id="CHEBI:59789"/>
        <dbReference type="ChEBI" id="CHEBI:140311"/>
        <dbReference type="EC" id="1.97.1.4"/>
    </reaction>
</comment>
<keyword evidence="8 10" id="KW-0408">Iron</keyword>
<evidence type="ECO:0000313" key="12">
    <source>
        <dbReference type="EMBL" id="HIV62599.1"/>
    </source>
</evidence>
<evidence type="ECO:0000256" key="2">
    <source>
        <dbReference type="ARBA" id="ARBA00009777"/>
    </source>
</evidence>
<dbReference type="AlphaFoldDB" id="A0A9D1PIA3"/>
<keyword evidence="10" id="KW-0963">Cytoplasm</keyword>
<evidence type="ECO:0000256" key="4">
    <source>
        <dbReference type="ARBA" id="ARBA00022485"/>
    </source>
</evidence>
<protein>
    <recommendedName>
        <fullName evidence="3 10">Pyruvate formate-lyase-activating enzyme</fullName>
        <ecNumber evidence="10">1.97.1.4</ecNumber>
    </recommendedName>
</protein>
<evidence type="ECO:0000256" key="1">
    <source>
        <dbReference type="ARBA" id="ARBA00003141"/>
    </source>
</evidence>